<keyword evidence="1" id="KW-1015">Disulfide bond</keyword>
<dbReference type="InterPro" id="IPR050553">
    <property type="entry name" value="Thioredoxin_ResA/DsbE_sf"/>
</dbReference>
<protein>
    <submittedName>
        <fullName evidence="3">Alkyl hydroperoxide reductase</fullName>
    </submittedName>
</protein>
<gene>
    <name evidence="3" type="ORF">AZF04_06500</name>
</gene>
<name>A0A161PGN7_9BACI</name>
<dbReference type="CDD" id="cd02966">
    <property type="entry name" value="TlpA_like_family"/>
    <property type="match status" value="1"/>
</dbReference>
<keyword evidence="4" id="KW-1185">Reference proteome</keyword>
<dbReference type="Gene3D" id="3.40.30.10">
    <property type="entry name" value="Glutaredoxin"/>
    <property type="match status" value="1"/>
</dbReference>
<dbReference type="InterPro" id="IPR013766">
    <property type="entry name" value="Thioredoxin_domain"/>
</dbReference>
<proteinExistence type="predicted"/>
<dbReference type="OrthoDB" id="25753at2"/>
<reference evidence="3" key="1">
    <citation type="submission" date="2016-02" db="EMBL/GenBank/DDBJ databases">
        <title>Genome sequence of Bacillus trypoxylicola KCTC 13244(T).</title>
        <authorList>
            <person name="Jeong H."/>
            <person name="Park S.-H."/>
            <person name="Choi S.-K."/>
        </authorList>
    </citation>
    <scope>NUCLEOTIDE SEQUENCE [LARGE SCALE GENOMIC DNA]</scope>
    <source>
        <strain evidence="3">KCTC 13244</strain>
    </source>
</reference>
<dbReference type="SUPFAM" id="SSF52833">
    <property type="entry name" value="Thioredoxin-like"/>
    <property type="match status" value="1"/>
</dbReference>
<dbReference type="PROSITE" id="PS51352">
    <property type="entry name" value="THIOREDOXIN_2"/>
    <property type="match status" value="1"/>
</dbReference>
<dbReference type="AlphaFoldDB" id="A0A161PGN7"/>
<dbReference type="PANTHER" id="PTHR42852">
    <property type="entry name" value="THIOL:DISULFIDE INTERCHANGE PROTEIN DSBE"/>
    <property type="match status" value="1"/>
</dbReference>
<evidence type="ECO:0000313" key="3">
    <source>
        <dbReference type="EMBL" id="KYG32407.1"/>
    </source>
</evidence>
<evidence type="ECO:0000256" key="1">
    <source>
        <dbReference type="ARBA" id="ARBA00023157"/>
    </source>
</evidence>
<dbReference type="RefSeq" id="WP_061948670.1">
    <property type="nucleotide sequence ID" value="NZ_LTAO01000012.1"/>
</dbReference>
<feature type="domain" description="Thioredoxin" evidence="2">
    <location>
        <begin position="43"/>
        <end position="184"/>
    </location>
</feature>
<dbReference type="GO" id="GO:0016491">
    <property type="term" value="F:oxidoreductase activity"/>
    <property type="evidence" value="ECO:0007669"/>
    <property type="project" value="InterPro"/>
</dbReference>
<dbReference type="Proteomes" id="UP000075806">
    <property type="component" value="Unassembled WGS sequence"/>
</dbReference>
<accession>A0A161PGN7</accession>
<comment type="caution">
    <text evidence="3">The sequence shown here is derived from an EMBL/GenBank/DDBJ whole genome shotgun (WGS) entry which is preliminary data.</text>
</comment>
<dbReference type="EMBL" id="LTAO01000012">
    <property type="protein sequence ID" value="KYG32407.1"/>
    <property type="molecule type" value="Genomic_DNA"/>
</dbReference>
<dbReference type="InterPro" id="IPR036249">
    <property type="entry name" value="Thioredoxin-like_sf"/>
</dbReference>
<dbReference type="STRING" id="519424.AZF04_06500"/>
<dbReference type="InterPro" id="IPR000866">
    <property type="entry name" value="AhpC/TSA"/>
</dbReference>
<dbReference type="PANTHER" id="PTHR42852:SF1">
    <property type="entry name" value="THIOREDOXIN-LIKE PROTEIN YNEN"/>
    <property type="match status" value="1"/>
</dbReference>
<evidence type="ECO:0000259" key="2">
    <source>
        <dbReference type="PROSITE" id="PS51352"/>
    </source>
</evidence>
<dbReference type="GO" id="GO:0016209">
    <property type="term" value="F:antioxidant activity"/>
    <property type="evidence" value="ECO:0007669"/>
    <property type="project" value="InterPro"/>
</dbReference>
<dbReference type="Pfam" id="PF00578">
    <property type="entry name" value="AhpC-TSA"/>
    <property type="match status" value="1"/>
</dbReference>
<evidence type="ECO:0000313" key="4">
    <source>
        <dbReference type="Proteomes" id="UP000075806"/>
    </source>
</evidence>
<sequence>MFNQKRKRIFLLGTILIVSFLYTQIEYLFSHVEETIAAEKVGVNIEDFAPNIVGETLNGESFELEKLRGKKVILNFFATWCYPCQEEMPLISRLIQHLPANEIEFVAINLTSQENSMKDITPFLNHFKAELDPVLDVDGDIMNTYRIIGIPTTFILDEEGMIIERVDGPLTKELIERVLSVSIH</sequence>
<organism evidence="3 4">
    <name type="scientific">Alkalihalobacillus trypoxylicola</name>
    <dbReference type="NCBI Taxonomy" id="519424"/>
    <lineage>
        <taxon>Bacteria</taxon>
        <taxon>Bacillati</taxon>
        <taxon>Bacillota</taxon>
        <taxon>Bacilli</taxon>
        <taxon>Bacillales</taxon>
        <taxon>Bacillaceae</taxon>
        <taxon>Alkalihalobacillus</taxon>
    </lineage>
</organism>